<dbReference type="FunFam" id="1.10.10.10:FF:000001">
    <property type="entry name" value="LysR family transcriptional regulator"/>
    <property type="match status" value="1"/>
</dbReference>
<evidence type="ECO:0000256" key="4">
    <source>
        <dbReference type="ARBA" id="ARBA00023163"/>
    </source>
</evidence>
<sequence length="325" mass="35641">MNLRSLRYFLKVTEYGSITRAAVGLHITQPSLTQHLKQLEEYFETPLFMRHGRGIVLTEAGRLLRLKGEILIDQIEDLRSEVEQSAATPRGTIAVGMPISWSELVTYPVIERYRREFPDVRIKLVVNASEALATAMDNSEIQLAVLTETDDPGRFWSTPIMEERVFLVGPASSGLREDKPVTLNDLIDYPMIIPLNMTLVMRRVDRALASAGLSLNGVLEAPSTNILPLIEKGVGFSTMSAAGLPPTGPGSPFAATQISGMSMAWAIATPKNRPKTAAVSAFETLLIEQIRTAVSSGRWRTGRIFDEPVDLTKPAATGAPSKLRL</sequence>
<dbReference type="OrthoDB" id="8479870at2"/>
<gene>
    <name evidence="6" type="ORF">COO09_24440</name>
</gene>
<dbReference type="EMBL" id="NWUF01000056">
    <property type="protein sequence ID" value="PCE39643.1"/>
    <property type="molecule type" value="Genomic_DNA"/>
</dbReference>
<keyword evidence="7" id="KW-1185">Reference proteome</keyword>
<dbReference type="KEGG" id="rdi:CMV14_09760"/>
<dbReference type="RefSeq" id="WP_066970210.1">
    <property type="nucleotide sequence ID" value="NZ_CP023449.1"/>
</dbReference>
<reference evidence="6 7" key="1">
    <citation type="submission" date="2017-09" db="EMBL/GenBank/DDBJ databases">
        <title>The Catabolism of 3,6-Dichlorosalicylic acid is Initiated by the Cytochrome P450 Monooxygenase DsmABC in Rhizorhabdus dicambivorans Ndbn-20.</title>
        <authorList>
            <person name="Na L."/>
        </authorList>
    </citation>
    <scope>NUCLEOTIDE SEQUENCE [LARGE SCALE GENOMIC DNA]</scope>
    <source>
        <strain evidence="6 7">Ndbn-20m</strain>
    </source>
</reference>
<dbReference type="GO" id="GO:0003700">
    <property type="term" value="F:DNA-binding transcription factor activity"/>
    <property type="evidence" value="ECO:0007669"/>
    <property type="project" value="InterPro"/>
</dbReference>
<dbReference type="InterPro" id="IPR036390">
    <property type="entry name" value="WH_DNA-bd_sf"/>
</dbReference>
<dbReference type="InterPro" id="IPR000847">
    <property type="entry name" value="LysR_HTH_N"/>
</dbReference>
<dbReference type="SUPFAM" id="SSF46785">
    <property type="entry name" value="Winged helix' DNA-binding domain"/>
    <property type="match status" value="1"/>
</dbReference>
<name>A0A2A4FML6_9SPHN</name>
<evidence type="ECO:0000256" key="2">
    <source>
        <dbReference type="ARBA" id="ARBA00023015"/>
    </source>
</evidence>
<dbReference type="PANTHER" id="PTHR30346:SF28">
    <property type="entry name" value="HTH-TYPE TRANSCRIPTIONAL REGULATOR CYNR"/>
    <property type="match status" value="1"/>
</dbReference>
<evidence type="ECO:0000256" key="1">
    <source>
        <dbReference type="ARBA" id="ARBA00009437"/>
    </source>
</evidence>
<dbReference type="AlphaFoldDB" id="A0A2A4FML6"/>
<dbReference type="PRINTS" id="PR00039">
    <property type="entry name" value="HTHLYSR"/>
</dbReference>
<dbReference type="SUPFAM" id="SSF53850">
    <property type="entry name" value="Periplasmic binding protein-like II"/>
    <property type="match status" value="1"/>
</dbReference>
<evidence type="ECO:0000313" key="7">
    <source>
        <dbReference type="Proteomes" id="UP000218934"/>
    </source>
</evidence>
<dbReference type="Proteomes" id="UP000218934">
    <property type="component" value="Unassembled WGS sequence"/>
</dbReference>
<dbReference type="Gene3D" id="1.10.10.10">
    <property type="entry name" value="Winged helix-like DNA-binding domain superfamily/Winged helix DNA-binding domain"/>
    <property type="match status" value="1"/>
</dbReference>
<keyword evidence="2" id="KW-0805">Transcription regulation</keyword>
<dbReference type="Pfam" id="PF03466">
    <property type="entry name" value="LysR_substrate"/>
    <property type="match status" value="1"/>
</dbReference>
<accession>A0A2A4FML6</accession>
<protein>
    <submittedName>
        <fullName evidence="6">LysR family transcriptional regulator</fullName>
    </submittedName>
</protein>
<feature type="domain" description="HTH lysR-type" evidence="5">
    <location>
        <begin position="1"/>
        <end position="58"/>
    </location>
</feature>
<dbReference type="GO" id="GO:0032993">
    <property type="term" value="C:protein-DNA complex"/>
    <property type="evidence" value="ECO:0007669"/>
    <property type="project" value="TreeGrafter"/>
</dbReference>
<dbReference type="Gene3D" id="3.40.190.290">
    <property type="match status" value="1"/>
</dbReference>
<keyword evidence="4" id="KW-0804">Transcription</keyword>
<dbReference type="GO" id="GO:0003677">
    <property type="term" value="F:DNA binding"/>
    <property type="evidence" value="ECO:0007669"/>
    <property type="project" value="UniProtKB-KW"/>
</dbReference>
<evidence type="ECO:0000313" key="6">
    <source>
        <dbReference type="EMBL" id="PCE39643.1"/>
    </source>
</evidence>
<comment type="caution">
    <text evidence="6">The sequence shown here is derived from an EMBL/GenBank/DDBJ whole genome shotgun (WGS) entry which is preliminary data.</text>
</comment>
<dbReference type="Pfam" id="PF00126">
    <property type="entry name" value="HTH_1"/>
    <property type="match status" value="1"/>
</dbReference>
<comment type="similarity">
    <text evidence="1">Belongs to the LysR transcriptional regulatory family.</text>
</comment>
<proteinExistence type="inferred from homology"/>
<keyword evidence="3" id="KW-0238">DNA-binding</keyword>
<dbReference type="InterPro" id="IPR036388">
    <property type="entry name" value="WH-like_DNA-bd_sf"/>
</dbReference>
<evidence type="ECO:0000256" key="3">
    <source>
        <dbReference type="ARBA" id="ARBA00023125"/>
    </source>
</evidence>
<evidence type="ECO:0000259" key="5">
    <source>
        <dbReference type="PROSITE" id="PS50931"/>
    </source>
</evidence>
<organism evidence="6 7">
    <name type="scientific">Rhizorhabdus dicambivorans</name>
    <dbReference type="NCBI Taxonomy" id="1850238"/>
    <lineage>
        <taxon>Bacteria</taxon>
        <taxon>Pseudomonadati</taxon>
        <taxon>Pseudomonadota</taxon>
        <taxon>Alphaproteobacteria</taxon>
        <taxon>Sphingomonadales</taxon>
        <taxon>Sphingomonadaceae</taxon>
        <taxon>Rhizorhabdus</taxon>
    </lineage>
</organism>
<dbReference type="InterPro" id="IPR005119">
    <property type="entry name" value="LysR_subst-bd"/>
</dbReference>
<dbReference type="PANTHER" id="PTHR30346">
    <property type="entry name" value="TRANSCRIPTIONAL DUAL REGULATOR HCAR-RELATED"/>
    <property type="match status" value="1"/>
</dbReference>
<dbReference type="PROSITE" id="PS50931">
    <property type="entry name" value="HTH_LYSR"/>
    <property type="match status" value="1"/>
</dbReference>